<comment type="caution">
    <text evidence="6">The sequence shown here is derived from an EMBL/GenBank/DDBJ whole genome shotgun (WGS) entry which is preliminary data.</text>
</comment>
<protein>
    <recommendedName>
        <fullName evidence="5">MYND-type domain-containing protein</fullName>
    </recommendedName>
</protein>
<keyword evidence="3" id="KW-0862">Zinc</keyword>
<reference evidence="6 7" key="1">
    <citation type="submission" date="2024-05" db="EMBL/GenBank/DDBJ databases">
        <title>A draft genome resource for the thread blight pathogen Marasmius tenuissimus strain MS-2.</title>
        <authorList>
            <person name="Yulfo-Soto G.E."/>
            <person name="Baruah I.K."/>
            <person name="Amoako-Attah I."/>
            <person name="Bukari Y."/>
            <person name="Meinhardt L.W."/>
            <person name="Bailey B.A."/>
            <person name="Cohen S.P."/>
        </authorList>
    </citation>
    <scope>NUCLEOTIDE SEQUENCE [LARGE SCALE GENOMIC DNA]</scope>
    <source>
        <strain evidence="6 7">MS-2</strain>
    </source>
</reference>
<evidence type="ECO:0000256" key="2">
    <source>
        <dbReference type="ARBA" id="ARBA00022771"/>
    </source>
</evidence>
<evidence type="ECO:0000259" key="5">
    <source>
        <dbReference type="PROSITE" id="PS50865"/>
    </source>
</evidence>
<proteinExistence type="predicted"/>
<dbReference type="Pfam" id="PF01753">
    <property type="entry name" value="zf-MYND"/>
    <property type="match status" value="1"/>
</dbReference>
<dbReference type="SUPFAM" id="SSF144232">
    <property type="entry name" value="HIT/MYND zinc finger-like"/>
    <property type="match status" value="1"/>
</dbReference>
<dbReference type="Gene3D" id="6.10.140.2220">
    <property type="match status" value="1"/>
</dbReference>
<name>A0ABR3A5D4_9AGAR</name>
<dbReference type="InterPro" id="IPR002893">
    <property type="entry name" value="Znf_MYND"/>
</dbReference>
<accession>A0ABR3A5D4</accession>
<evidence type="ECO:0000256" key="1">
    <source>
        <dbReference type="ARBA" id="ARBA00022723"/>
    </source>
</evidence>
<evidence type="ECO:0000256" key="4">
    <source>
        <dbReference type="PROSITE-ProRule" id="PRU00134"/>
    </source>
</evidence>
<evidence type="ECO:0000313" key="7">
    <source>
        <dbReference type="Proteomes" id="UP001437256"/>
    </source>
</evidence>
<dbReference type="EMBL" id="JBBXMP010000019">
    <property type="protein sequence ID" value="KAL0068208.1"/>
    <property type="molecule type" value="Genomic_DNA"/>
</dbReference>
<evidence type="ECO:0000256" key="3">
    <source>
        <dbReference type="ARBA" id="ARBA00022833"/>
    </source>
</evidence>
<feature type="domain" description="MYND-type" evidence="5">
    <location>
        <begin position="131"/>
        <end position="174"/>
    </location>
</feature>
<dbReference type="PROSITE" id="PS50865">
    <property type="entry name" value="ZF_MYND_2"/>
    <property type="match status" value="1"/>
</dbReference>
<evidence type="ECO:0000313" key="6">
    <source>
        <dbReference type="EMBL" id="KAL0068208.1"/>
    </source>
</evidence>
<sequence>MDAYLGILVVDGGLLLHICKLKHVIANHPLLSPDREQKYTTMLRSPFFHTTNLLLMLARYSMHRPVAVRVLRSMRKIESLGLDSWDSVDDGGRGYFKRIQAAWQSLKHEATQRVSEGDIYWSADAKEFCANANCTNTQVYGVCAFVRCSGCKSSVYCSYECQKEDWRLTHKKTCQSTQSHMRDGLYFRLPGLLDVSLLQSSFVRDFERNDLRTKAKAAFKAFVAKHGVEPMIWVDYRRPGPAEADVFSVEESRKKRNEFGNGEPIVIDETERVFWRMQLYLSEG</sequence>
<organism evidence="6 7">
    <name type="scientific">Marasmius tenuissimus</name>
    <dbReference type="NCBI Taxonomy" id="585030"/>
    <lineage>
        <taxon>Eukaryota</taxon>
        <taxon>Fungi</taxon>
        <taxon>Dikarya</taxon>
        <taxon>Basidiomycota</taxon>
        <taxon>Agaricomycotina</taxon>
        <taxon>Agaricomycetes</taxon>
        <taxon>Agaricomycetidae</taxon>
        <taxon>Agaricales</taxon>
        <taxon>Marasmiineae</taxon>
        <taxon>Marasmiaceae</taxon>
        <taxon>Marasmius</taxon>
    </lineage>
</organism>
<dbReference type="Proteomes" id="UP001437256">
    <property type="component" value="Unassembled WGS sequence"/>
</dbReference>
<gene>
    <name evidence="6" type="ORF">AAF712_004593</name>
</gene>
<keyword evidence="7" id="KW-1185">Reference proteome</keyword>
<keyword evidence="1" id="KW-0479">Metal-binding</keyword>
<keyword evidence="2 4" id="KW-0863">Zinc-finger</keyword>